<dbReference type="InterPro" id="IPR024207">
    <property type="entry name" value="CotJB_dom"/>
</dbReference>
<dbReference type="Pfam" id="PF12652">
    <property type="entry name" value="CotJB"/>
    <property type="match status" value="1"/>
</dbReference>
<reference evidence="2 3" key="1">
    <citation type="submission" date="2020-04" db="EMBL/GenBank/DDBJ databases">
        <authorList>
            <person name="Hitch T.C.A."/>
            <person name="Wylensek D."/>
            <person name="Clavel T."/>
        </authorList>
    </citation>
    <scope>NUCLEOTIDE SEQUENCE [LARGE SCALE GENOMIC DNA]</scope>
    <source>
        <strain evidence="2 3">Med78_4-601-WT-2</strain>
    </source>
</reference>
<evidence type="ECO:0000313" key="3">
    <source>
        <dbReference type="Proteomes" id="UP000573963"/>
    </source>
</evidence>
<protein>
    <submittedName>
        <fullName evidence="2">Spore coat protein CotJB</fullName>
    </submittedName>
</protein>
<dbReference type="Proteomes" id="UP000573963">
    <property type="component" value="Unassembled WGS sequence"/>
</dbReference>
<dbReference type="PIRSF" id="PIRSF010606">
    <property type="entry name" value="Spore_coat_CotJB"/>
    <property type="match status" value="1"/>
</dbReference>
<evidence type="ECO:0000313" key="2">
    <source>
        <dbReference type="EMBL" id="NME08680.1"/>
    </source>
</evidence>
<organism evidence="2 3">
    <name type="scientific">Paraclostridium bifermentans</name>
    <name type="common">Clostridium bifermentans</name>
    <dbReference type="NCBI Taxonomy" id="1490"/>
    <lineage>
        <taxon>Bacteria</taxon>
        <taxon>Bacillati</taxon>
        <taxon>Bacillota</taxon>
        <taxon>Clostridia</taxon>
        <taxon>Peptostreptococcales</taxon>
        <taxon>Peptostreptococcaceae</taxon>
        <taxon>Paraclostridium</taxon>
    </lineage>
</organism>
<accession>A0AA44IG92</accession>
<feature type="domain" description="Protein CotJB" evidence="1">
    <location>
        <begin position="8"/>
        <end position="83"/>
    </location>
</feature>
<dbReference type="EMBL" id="JABAFD010000002">
    <property type="protein sequence ID" value="NME08680.1"/>
    <property type="molecule type" value="Genomic_DNA"/>
</dbReference>
<dbReference type="AlphaFoldDB" id="A0AA44IG92"/>
<name>A0AA44IG92_PARBF</name>
<keyword evidence="2" id="KW-0167">Capsid protein</keyword>
<dbReference type="RefSeq" id="WP_168931162.1">
    <property type="nucleotide sequence ID" value="NZ_JABAFD010000002.1"/>
</dbReference>
<dbReference type="InterPro" id="IPR016571">
    <property type="entry name" value="Spore_coat_assembly_CotJB"/>
</dbReference>
<gene>
    <name evidence="2" type="ORF">HF875_04065</name>
</gene>
<keyword evidence="2" id="KW-0946">Virion</keyword>
<evidence type="ECO:0000259" key="1">
    <source>
        <dbReference type="Pfam" id="PF12652"/>
    </source>
</evidence>
<proteinExistence type="predicted"/>
<comment type="caution">
    <text evidence="2">The sequence shown here is derived from an EMBL/GenBank/DDBJ whole genome shotgun (WGS) entry which is preliminary data.</text>
</comment>
<sequence length="88" mass="10848">MKRLTRRELLDAILEYNFACIELNLYLDNNPYDEDALELYNKYSEKFEEAREAYESKYGVLTNFGYESSPCYWKWVDEPWPWDNEFYE</sequence>